<keyword evidence="3" id="KW-1185">Reference proteome</keyword>
<dbReference type="InterPro" id="IPR036390">
    <property type="entry name" value="WH_DNA-bd_sf"/>
</dbReference>
<evidence type="ECO:0000259" key="1">
    <source>
        <dbReference type="Pfam" id="PF12802"/>
    </source>
</evidence>
<feature type="domain" description="HTH marR-type" evidence="1">
    <location>
        <begin position="18"/>
        <end position="68"/>
    </location>
</feature>
<dbReference type="InterPro" id="IPR036388">
    <property type="entry name" value="WH-like_DNA-bd_sf"/>
</dbReference>
<proteinExistence type="predicted"/>
<dbReference type="InterPro" id="IPR000835">
    <property type="entry name" value="HTH_MarR-typ"/>
</dbReference>
<accession>M0C1H2</accession>
<protein>
    <recommendedName>
        <fullName evidence="1">HTH marR-type domain-containing protein</fullName>
    </recommendedName>
</protein>
<dbReference type="InterPro" id="IPR011991">
    <property type="entry name" value="ArsR-like_HTH"/>
</dbReference>
<dbReference type="Pfam" id="PF12802">
    <property type="entry name" value="MarR_2"/>
    <property type="match status" value="1"/>
</dbReference>
<dbReference type="Proteomes" id="UP000011615">
    <property type="component" value="Unassembled WGS sequence"/>
</dbReference>
<dbReference type="CDD" id="cd00090">
    <property type="entry name" value="HTH_ARSR"/>
    <property type="match status" value="1"/>
</dbReference>
<dbReference type="EMBL" id="AOIT01000066">
    <property type="protein sequence ID" value="ELZ17121.1"/>
    <property type="molecule type" value="Genomic_DNA"/>
</dbReference>
<dbReference type="eggNOG" id="arCOG00394">
    <property type="taxonomic scope" value="Archaea"/>
</dbReference>
<dbReference type="SUPFAM" id="SSF46785">
    <property type="entry name" value="Winged helix' DNA-binding domain"/>
    <property type="match status" value="1"/>
</dbReference>
<sequence length="96" mass="11211">MWRHEQRWIMTHVPDQLYDLPPSAKLVLKVLDINGEMTQSQIATETRLSKRTVRYALDALRDAGVLRERMYFRDARQSLYSISDSVLTNEPTSVDD</sequence>
<reference evidence="2 3" key="1">
    <citation type="journal article" date="2014" name="PLoS Genet.">
        <title>Phylogenetically driven sequencing of extremely halophilic archaea reveals strategies for static and dynamic osmo-response.</title>
        <authorList>
            <person name="Becker E.A."/>
            <person name="Seitzer P.M."/>
            <person name="Tritt A."/>
            <person name="Larsen D."/>
            <person name="Krusor M."/>
            <person name="Yao A.I."/>
            <person name="Wu D."/>
            <person name="Madern D."/>
            <person name="Eisen J.A."/>
            <person name="Darling A.E."/>
            <person name="Facciotti M.T."/>
        </authorList>
    </citation>
    <scope>NUCLEOTIDE SEQUENCE [LARGE SCALE GENOMIC DNA]</scope>
    <source>
        <strain evidence="2 3">JCM 13563</strain>
    </source>
</reference>
<dbReference type="STRING" id="1230457.C476_16330"/>
<dbReference type="PATRIC" id="fig|1230457.4.peg.3275"/>
<gene>
    <name evidence="2" type="ORF">C476_16330</name>
</gene>
<evidence type="ECO:0000313" key="3">
    <source>
        <dbReference type="Proteomes" id="UP000011615"/>
    </source>
</evidence>
<organism evidence="2 3">
    <name type="scientific">Natrinema limicola JCM 13563</name>
    <dbReference type="NCBI Taxonomy" id="1230457"/>
    <lineage>
        <taxon>Archaea</taxon>
        <taxon>Methanobacteriati</taxon>
        <taxon>Methanobacteriota</taxon>
        <taxon>Stenosarchaea group</taxon>
        <taxon>Halobacteria</taxon>
        <taxon>Halobacteriales</taxon>
        <taxon>Natrialbaceae</taxon>
        <taxon>Natrinema</taxon>
    </lineage>
</organism>
<evidence type="ECO:0000313" key="2">
    <source>
        <dbReference type="EMBL" id="ELZ17121.1"/>
    </source>
</evidence>
<dbReference type="GO" id="GO:0003700">
    <property type="term" value="F:DNA-binding transcription factor activity"/>
    <property type="evidence" value="ECO:0007669"/>
    <property type="project" value="InterPro"/>
</dbReference>
<name>M0C1H2_9EURY</name>
<dbReference type="Gene3D" id="1.10.10.10">
    <property type="entry name" value="Winged helix-like DNA-binding domain superfamily/Winged helix DNA-binding domain"/>
    <property type="match status" value="1"/>
</dbReference>
<dbReference type="AlphaFoldDB" id="M0C1H2"/>
<comment type="caution">
    <text evidence="2">The sequence shown here is derived from an EMBL/GenBank/DDBJ whole genome shotgun (WGS) entry which is preliminary data.</text>
</comment>